<keyword evidence="11" id="KW-0460">Magnesium</keyword>
<dbReference type="Pfam" id="PF01202">
    <property type="entry name" value="SKI"/>
    <property type="match status" value="1"/>
</dbReference>
<comment type="caution">
    <text evidence="12">The sequence shown here is derived from an EMBL/GenBank/DDBJ whole genome shotgun (WGS) entry which is preliminary data.</text>
</comment>
<dbReference type="Proteomes" id="UP000578091">
    <property type="component" value="Unassembled WGS sequence"/>
</dbReference>
<dbReference type="GO" id="GO:0005524">
    <property type="term" value="F:ATP binding"/>
    <property type="evidence" value="ECO:0007669"/>
    <property type="project" value="UniProtKB-UniRule"/>
</dbReference>
<evidence type="ECO:0000313" key="12">
    <source>
        <dbReference type="EMBL" id="NZA28321.1"/>
    </source>
</evidence>
<dbReference type="GO" id="GO:0000287">
    <property type="term" value="F:magnesium ion binding"/>
    <property type="evidence" value="ECO:0007669"/>
    <property type="project" value="UniProtKB-UniRule"/>
</dbReference>
<dbReference type="InterPro" id="IPR027417">
    <property type="entry name" value="P-loop_NTPase"/>
</dbReference>
<proteinExistence type="inferred from homology"/>
<comment type="subcellular location">
    <subcellularLocation>
        <location evidence="11">Cytoplasm</location>
    </subcellularLocation>
</comment>
<keyword evidence="9 11" id="KW-0057">Aromatic amino acid biosynthesis</keyword>
<dbReference type="InterPro" id="IPR000623">
    <property type="entry name" value="Shikimate_kinase/TSH1"/>
</dbReference>
<dbReference type="GO" id="GO:0008652">
    <property type="term" value="P:amino acid biosynthetic process"/>
    <property type="evidence" value="ECO:0007669"/>
    <property type="project" value="UniProtKB-KW"/>
</dbReference>
<evidence type="ECO:0000256" key="7">
    <source>
        <dbReference type="ARBA" id="ARBA00022777"/>
    </source>
</evidence>
<keyword evidence="8 11" id="KW-0067">ATP-binding</keyword>
<comment type="similarity">
    <text evidence="2 11">Belongs to the shikimate kinase family.</text>
</comment>
<keyword evidence="13" id="KW-1185">Reference proteome</keyword>
<comment type="cofactor">
    <cofactor evidence="11">
        <name>Mg(2+)</name>
        <dbReference type="ChEBI" id="CHEBI:18420"/>
    </cofactor>
    <text evidence="11">Binds 1 Mg(2+) ion per subunit.</text>
</comment>
<dbReference type="UniPathway" id="UPA00053">
    <property type="reaction ID" value="UER00088"/>
</dbReference>
<dbReference type="GO" id="GO:0005829">
    <property type="term" value="C:cytosol"/>
    <property type="evidence" value="ECO:0007669"/>
    <property type="project" value="TreeGrafter"/>
</dbReference>
<dbReference type="SUPFAM" id="SSF52540">
    <property type="entry name" value="P-loop containing nucleoside triphosphate hydrolases"/>
    <property type="match status" value="1"/>
</dbReference>
<comment type="function">
    <text evidence="11">Catalyzes the specific phosphorylation of the 3-hydroxyl group of shikimic acid using ATP as a cosubstrate.</text>
</comment>
<feature type="binding site" evidence="11">
    <location>
        <position position="82"/>
    </location>
    <ligand>
        <name>substrate</name>
    </ligand>
</feature>
<evidence type="ECO:0000256" key="1">
    <source>
        <dbReference type="ARBA" id="ARBA00004842"/>
    </source>
</evidence>
<protein>
    <recommendedName>
        <fullName evidence="3 11">Shikimate kinase</fullName>
        <shortName evidence="11">SK</shortName>
        <ecNumber evidence="3 11">2.7.1.71</ecNumber>
    </recommendedName>
</protein>
<feature type="binding site" evidence="11">
    <location>
        <position position="120"/>
    </location>
    <ligand>
        <name>ATP</name>
        <dbReference type="ChEBI" id="CHEBI:30616"/>
    </ligand>
</feature>
<evidence type="ECO:0000256" key="4">
    <source>
        <dbReference type="ARBA" id="ARBA00022605"/>
    </source>
</evidence>
<evidence type="ECO:0000256" key="6">
    <source>
        <dbReference type="ARBA" id="ARBA00022741"/>
    </source>
</evidence>
<keyword evidence="5 11" id="KW-0808">Transferase</keyword>
<evidence type="ECO:0000313" key="13">
    <source>
        <dbReference type="Proteomes" id="UP000578091"/>
    </source>
</evidence>
<dbReference type="PANTHER" id="PTHR21087:SF16">
    <property type="entry name" value="SHIKIMATE KINASE 1, CHLOROPLASTIC"/>
    <property type="match status" value="1"/>
</dbReference>
<dbReference type="RefSeq" id="WP_180680075.1">
    <property type="nucleotide sequence ID" value="NZ_JACCKA010000091.1"/>
</dbReference>
<feature type="binding site" evidence="11">
    <location>
        <position position="60"/>
    </location>
    <ligand>
        <name>substrate</name>
    </ligand>
</feature>
<keyword evidence="11" id="KW-0479">Metal-binding</keyword>
<evidence type="ECO:0000256" key="8">
    <source>
        <dbReference type="ARBA" id="ARBA00022840"/>
    </source>
</evidence>
<feature type="binding site" evidence="11">
    <location>
        <position position="139"/>
    </location>
    <ligand>
        <name>substrate</name>
    </ligand>
</feature>
<evidence type="ECO:0000256" key="9">
    <source>
        <dbReference type="ARBA" id="ARBA00023141"/>
    </source>
</evidence>
<evidence type="ECO:0000256" key="10">
    <source>
        <dbReference type="ARBA" id="ARBA00048567"/>
    </source>
</evidence>
<dbReference type="PROSITE" id="PS01128">
    <property type="entry name" value="SHIKIMATE_KINASE"/>
    <property type="match status" value="1"/>
</dbReference>
<comment type="catalytic activity">
    <reaction evidence="10 11">
        <text>shikimate + ATP = 3-phosphoshikimate + ADP + H(+)</text>
        <dbReference type="Rhea" id="RHEA:13121"/>
        <dbReference type="ChEBI" id="CHEBI:15378"/>
        <dbReference type="ChEBI" id="CHEBI:30616"/>
        <dbReference type="ChEBI" id="CHEBI:36208"/>
        <dbReference type="ChEBI" id="CHEBI:145989"/>
        <dbReference type="ChEBI" id="CHEBI:456216"/>
        <dbReference type="EC" id="2.7.1.71"/>
    </reaction>
</comment>
<dbReference type="InterPro" id="IPR023000">
    <property type="entry name" value="Shikimate_kinase_CS"/>
</dbReference>
<dbReference type="EMBL" id="JACCKA010000091">
    <property type="protein sequence ID" value="NZA28321.1"/>
    <property type="molecule type" value="Genomic_DNA"/>
</dbReference>
<evidence type="ECO:0000256" key="3">
    <source>
        <dbReference type="ARBA" id="ARBA00012154"/>
    </source>
</evidence>
<comment type="subunit">
    <text evidence="11">Monomer.</text>
</comment>
<evidence type="ECO:0000256" key="2">
    <source>
        <dbReference type="ARBA" id="ARBA00006997"/>
    </source>
</evidence>
<dbReference type="EC" id="2.7.1.71" evidence="3 11"/>
<dbReference type="CDD" id="cd00464">
    <property type="entry name" value="SK"/>
    <property type="match status" value="1"/>
</dbReference>
<dbReference type="PANTHER" id="PTHR21087">
    <property type="entry name" value="SHIKIMATE KINASE"/>
    <property type="match status" value="1"/>
</dbReference>
<dbReference type="AlphaFoldDB" id="A0A853JG12"/>
<evidence type="ECO:0000256" key="5">
    <source>
        <dbReference type="ARBA" id="ARBA00022679"/>
    </source>
</evidence>
<comment type="pathway">
    <text evidence="1 11">Metabolic intermediate biosynthesis; chorismate biosynthesis; chorismate from D-erythrose 4-phosphate and phosphoenolpyruvate: step 5/7.</text>
</comment>
<dbReference type="InterPro" id="IPR031322">
    <property type="entry name" value="Shikimate/glucono_kinase"/>
</dbReference>
<dbReference type="GO" id="GO:0009423">
    <property type="term" value="P:chorismate biosynthetic process"/>
    <property type="evidence" value="ECO:0007669"/>
    <property type="project" value="UniProtKB-UniRule"/>
</dbReference>
<dbReference type="Gene3D" id="3.40.50.300">
    <property type="entry name" value="P-loop containing nucleotide triphosphate hydrolases"/>
    <property type="match status" value="1"/>
</dbReference>
<sequence length="188" mass="20016">MNPASNLVLVGPMGAGKSSIGRRLAGRCGLEFVDLDEEIERSTGATVATIFDCEGEAGFRARERAALEAVLARDGLVLATGGGAILDPDGRALMRSRGFVVHLHASVERQLARLARDRTRPLLAGTDREAVLHRLAAVREPLYREVADLHFDTGALAPASAVARLGRALQQAWRQQPAPAPASPREPA</sequence>
<gene>
    <name evidence="11" type="primary">aroK</name>
    <name evidence="12" type="ORF">H0E84_18250</name>
</gene>
<evidence type="ECO:0000256" key="11">
    <source>
        <dbReference type="HAMAP-Rule" id="MF_00109"/>
    </source>
</evidence>
<name>A0A853JG12_9GAMM</name>
<dbReference type="GO" id="GO:0004765">
    <property type="term" value="F:shikimate kinase activity"/>
    <property type="evidence" value="ECO:0007669"/>
    <property type="project" value="UniProtKB-UniRule"/>
</dbReference>
<dbReference type="HAMAP" id="MF_00109">
    <property type="entry name" value="Shikimate_kinase"/>
    <property type="match status" value="1"/>
</dbReference>
<dbReference type="PRINTS" id="PR01100">
    <property type="entry name" value="SHIKIMTKNASE"/>
</dbReference>
<keyword evidence="4 11" id="KW-0028">Amino-acid biosynthesis</keyword>
<dbReference type="GO" id="GO:0009073">
    <property type="term" value="P:aromatic amino acid family biosynthetic process"/>
    <property type="evidence" value="ECO:0007669"/>
    <property type="project" value="UniProtKB-KW"/>
</dbReference>
<feature type="binding site" evidence="11">
    <location>
        <position position="18"/>
    </location>
    <ligand>
        <name>Mg(2+)</name>
        <dbReference type="ChEBI" id="CHEBI:18420"/>
    </ligand>
</feature>
<keyword evidence="11" id="KW-0963">Cytoplasm</keyword>
<keyword evidence="6 11" id="KW-0547">Nucleotide-binding</keyword>
<keyword evidence="7 11" id="KW-0418">Kinase</keyword>
<feature type="binding site" evidence="11">
    <location>
        <begin position="14"/>
        <end position="19"/>
    </location>
    <ligand>
        <name>ATP</name>
        <dbReference type="ChEBI" id="CHEBI:30616"/>
    </ligand>
</feature>
<accession>A0A853JG12</accession>
<feature type="binding site" evidence="11">
    <location>
        <position position="36"/>
    </location>
    <ligand>
        <name>substrate</name>
    </ligand>
</feature>
<comment type="caution">
    <text evidence="11">Lacks conserved residue(s) required for the propagation of feature annotation.</text>
</comment>
<reference evidence="12 13" key="1">
    <citation type="submission" date="2020-07" db="EMBL/GenBank/DDBJ databases">
        <title>Luteimonas sp. SJ-92.</title>
        <authorList>
            <person name="Huang X.-X."/>
            <person name="Xu L."/>
            <person name="Sun J.-Q."/>
        </authorList>
    </citation>
    <scope>NUCLEOTIDE SEQUENCE [LARGE SCALE GENOMIC DNA]</scope>
    <source>
        <strain evidence="12 13">SJ-92</strain>
    </source>
</reference>
<organism evidence="12 13">
    <name type="scientific">Luteimonas salinisoli</name>
    <dbReference type="NCBI Taxonomy" id="2752307"/>
    <lineage>
        <taxon>Bacteria</taxon>
        <taxon>Pseudomonadati</taxon>
        <taxon>Pseudomonadota</taxon>
        <taxon>Gammaproteobacteria</taxon>
        <taxon>Lysobacterales</taxon>
        <taxon>Lysobacteraceae</taxon>
        <taxon>Luteimonas</taxon>
    </lineage>
</organism>